<dbReference type="Proteomes" id="UP001238540">
    <property type="component" value="Unassembled WGS sequence"/>
</dbReference>
<name>A0ABT8C101_9VIBR</name>
<evidence type="ECO:0000313" key="3">
    <source>
        <dbReference type="Proteomes" id="UP001238540"/>
    </source>
</evidence>
<dbReference type="EMBL" id="JAUFQC010000027">
    <property type="protein sequence ID" value="MDN3612037.1"/>
    <property type="molecule type" value="Genomic_DNA"/>
</dbReference>
<gene>
    <name evidence="2" type="ORF">QWZ16_20810</name>
</gene>
<feature type="region of interest" description="Disordered" evidence="1">
    <location>
        <begin position="1"/>
        <end position="20"/>
    </location>
</feature>
<keyword evidence="3" id="KW-1185">Reference proteome</keyword>
<reference evidence="3" key="1">
    <citation type="journal article" date="2019" name="Int. J. Syst. Evol. Microbiol.">
        <title>The Global Catalogue of Microorganisms (GCM) 10K type strain sequencing project: providing services to taxonomists for standard genome sequencing and annotation.</title>
        <authorList>
            <consortium name="The Broad Institute Genomics Platform"/>
            <consortium name="The Broad Institute Genome Sequencing Center for Infectious Disease"/>
            <person name="Wu L."/>
            <person name="Ma J."/>
        </authorList>
    </citation>
    <scope>NUCLEOTIDE SEQUENCE [LARGE SCALE GENOMIC DNA]</scope>
    <source>
        <strain evidence="3">CECT 7398</strain>
    </source>
</reference>
<proteinExistence type="predicted"/>
<comment type="caution">
    <text evidence="2">The sequence shown here is derived from an EMBL/GenBank/DDBJ whole genome shotgun (WGS) entry which is preliminary data.</text>
</comment>
<protein>
    <recommendedName>
        <fullName evidence="4">Molecular chaperone</fullName>
    </recommendedName>
</protein>
<evidence type="ECO:0000313" key="2">
    <source>
        <dbReference type="EMBL" id="MDN3612037.1"/>
    </source>
</evidence>
<accession>A0ABT8C101</accession>
<evidence type="ECO:0000256" key="1">
    <source>
        <dbReference type="SAM" id="MobiDB-lite"/>
    </source>
</evidence>
<evidence type="ECO:0008006" key="4">
    <source>
        <dbReference type="Google" id="ProtNLM"/>
    </source>
</evidence>
<organism evidence="2 3">
    <name type="scientific">Vibrio ostreicida</name>
    <dbReference type="NCBI Taxonomy" id="526588"/>
    <lineage>
        <taxon>Bacteria</taxon>
        <taxon>Pseudomonadati</taxon>
        <taxon>Pseudomonadota</taxon>
        <taxon>Gammaproteobacteria</taxon>
        <taxon>Vibrionales</taxon>
        <taxon>Vibrionaceae</taxon>
        <taxon>Vibrio</taxon>
    </lineage>
</organism>
<sequence>MNINNLNALSIPSPSPDNASLKQDVQVQLATIDKAQSQLDQGDAAIATLDKQPASADMLAMIAAQQKQVVVTMVSGNPEQAIALALAQSIEAYGKQLETIQRWTNGGKDAFEAAIWEMYTAMNGEDLDGIDYENMYQLVLLDVLINADEYGLGGDDDFLEDVGRLLEKIGSGSHTNWDFSPEEIGDIVESTWSTIYGKIQSGDIPESSLAYQAMSDICGGNITPAPPQEFQDQFTSATYNNPQAGGWITDDLDTLSPMTRMVILSNLMGSYPLSQEQVDVILTGTKSEVDQAVKAITGTDKGALEFLFDDCGAWQNSSDPNESLPSGVSQALDYDGTISVSYLESLYTNFPPRELTDEEIEEINRIGDQVKMLQQTLKYWLSICRDEQMAIARNI</sequence>
<dbReference type="RefSeq" id="WP_076589597.1">
    <property type="nucleotide sequence ID" value="NZ_JABEYA020000004.1"/>
</dbReference>